<dbReference type="CDD" id="cd20336">
    <property type="entry name" value="Rcat_RBR"/>
    <property type="match status" value="1"/>
</dbReference>
<proteinExistence type="predicted"/>
<accession>A0A0L0DNI7</accession>
<gene>
    <name evidence="2" type="ORF">AMSG_09840</name>
</gene>
<dbReference type="Gene3D" id="1.20.120.1750">
    <property type="match status" value="1"/>
</dbReference>
<dbReference type="EMBL" id="GL349483">
    <property type="protein sequence ID" value="KNC53882.1"/>
    <property type="molecule type" value="Genomic_DNA"/>
</dbReference>
<name>A0A0L0DNI7_THETB</name>
<reference evidence="2 3" key="1">
    <citation type="submission" date="2010-05" db="EMBL/GenBank/DDBJ databases">
        <title>The Genome Sequence of Thecamonas trahens ATCC 50062.</title>
        <authorList>
            <consortium name="The Broad Institute Genome Sequencing Platform"/>
            <person name="Russ C."/>
            <person name="Cuomo C."/>
            <person name="Shea T."/>
            <person name="Young S.K."/>
            <person name="Zeng Q."/>
            <person name="Koehrsen M."/>
            <person name="Haas B."/>
            <person name="Borodovsky M."/>
            <person name="Guigo R."/>
            <person name="Alvarado L."/>
            <person name="Berlin A."/>
            <person name="Bochicchio J."/>
            <person name="Borenstein D."/>
            <person name="Chapman S."/>
            <person name="Chen Z."/>
            <person name="Freedman E."/>
            <person name="Gellesch M."/>
            <person name="Goldberg J."/>
            <person name="Griggs A."/>
            <person name="Gujja S."/>
            <person name="Heilman E."/>
            <person name="Heiman D."/>
            <person name="Hepburn T."/>
            <person name="Howarth C."/>
            <person name="Jen D."/>
            <person name="Larson L."/>
            <person name="Mehta T."/>
            <person name="Park D."/>
            <person name="Pearson M."/>
            <person name="Roberts A."/>
            <person name="Saif S."/>
            <person name="Shenoy N."/>
            <person name="Sisk P."/>
            <person name="Stolte C."/>
            <person name="Sykes S."/>
            <person name="Thomson T."/>
            <person name="Walk T."/>
            <person name="White J."/>
            <person name="Yandava C."/>
            <person name="Burger G."/>
            <person name="Gray M.W."/>
            <person name="Holland P.W.H."/>
            <person name="King N."/>
            <person name="Lang F.B.F."/>
            <person name="Roger A.J."/>
            <person name="Ruiz-Trillo I."/>
            <person name="Lander E."/>
            <person name="Nusbaum C."/>
        </authorList>
    </citation>
    <scope>NUCLEOTIDE SEQUENCE [LARGE SCALE GENOMIC DNA]</scope>
    <source>
        <strain evidence="2 3">ATCC 50062</strain>
    </source>
</reference>
<evidence type="ECO:0000313" key="3">
    <source>
        <dbReference type="Proteomes" id="UP000054408"/>
    </source>
</evidence>
<keyword evidence="1" id="KW-0472">Membrane</keyword>
<keyword evidence="1" id="KW-0812">Transmembrane</keyword>
<dbReference type="Proteomes" id="UP000054408">
    <property type="component" value="Unassembled WGS sequence"/>
</dbReference>
<dbReference type="Pfam" id="PF22191">
    <property type="entry name" value="IBR_1"/>
    <property type="match status" value="1"/>
</dbReference>
<organism evidence="2 3">
    <name type="scientific">Thecamonas trahens ATCC 50062</name>
    <dbReference type="NCBI Taxonomy" id="461836"/>
    <lineage>
        <taxon>Eukaryota</taxon>
        <taxon>Apusozoa</taxon>
        <taxon>Apusomonadida</taxon>
        <taxon>Apusomonadidae</taxon>
        <taxon>Thecamonas</taxon>
    </lineage>
</organism>
<feature type="transmembrane region" description="Helical" evidence="1">
    <location>
        <begin position="433"/>
        <end position="452"/>
    </location>
</feature>
<keyword evidence="3" id="KW-1185">Reference proteome</keyword>
<evidence type="ECO:0000256" key="1">
    <source>
        <dbReference type="SAM" id="Phobius"/>
    </source>
</evidence>
<dbReference type="OrthoDB" id="1431934at2759"/>
<dbReference type="STRING" id="461836.A0A0L0DNI7"/>
<dbReference type="SUPFAM" id="SSF57850">
    <property type="entry name" value="RING/U-box"/>
    <property type="match status" value="1"/>
</dbReference>
<evidence type="ECO:0000313" key="2">
    <source>
        <dbReference type="EMBL" id="KNC53882.1"/>
    </source>
</evidence>
<sequence length="453" mass="47886">MMLLAMEASILSRVEASILSRVEASILSRVEASILSRVEASILDAVELDAEELLAGEHTEHDAADSIDNNQDRLVAGVIPLREYQILSALVNELKSSAGADASSASTGTEGLQPQDMVEIGGHSESNSCKCCKPCLSLSLSATIHRLGIHSEFLCPMCSQVLDREYALSQLSEQDRAQYHAWHAAAEESILASELAVLGRRLAAAHTAVSKASLPGKLLAPVRYAAAIASWLLPSMSDVWKAVWTRRCPGCKAPVYKDGGCSHMTCGVCRTQYCWFCSYYNADAPAQYYGGHFCSIYGVLTSNGIFGPLYVFLGASIGYYLLADPVTRAVIYLHSILGYLPGYATLAEVVVAPVAATAVTKLTAAARLASAALPSPITSALVSATSLSLKGITLGYTATAAVLDTSSLVFIATPARVARATAAFACQRVLTPMAYFAATSLHTALLAVLPAIL</sequence>
<protein>
    <submittedName>
        <fullName evidence="2">Uncharacterized protein</fullName>
    </submittedName>
</protein>
<dbReference type="GeneID" id="25568212"/>
<dbReference type="RefSeq" id="XP_013754258.1">
    <property type="nucleotide sequence ID" value="XM_013898804.1"/>
</dbReference>
<keyword evidence="1" id="KW-1133">Transmembrane helix</keyword>
<dbReference type="AlphaFoldDB" id="A0A0L0DNI7"/>